<dbReference type="InterPro" id="IPR029069">
    <property type="entry name" value="HotDog_dom_sf"/>
</dbReference>
<proteinExistence type="predicted"/>
<name>A0A7X2Z8V1_9BACL</name>
<dbReference type="PANTHER" id="PTHR31793:SF24">
    <property type="entry name" value="LONG-CHAIN ACYL-COA THIOESTERASE FADM"/>
    <property type="match status" value="1"/>
</dbReference>
<dbReference type="GO" id="GO:0047617">
    <property type="term" value="F:fatty acyl-CoA hydrolase activity"/>
    <property type="evidence" value="ECO:0007669"/>
    <property type="project" value="TreeGrafter"/>
</dbReference>
<dbReference type="PANTHER" id="PTHR31793">
    <property type="entry name" value="4-HYDROXYBENZOYL-COA THIOESTERASE FAMILY MEMBER"/>
    <property type="match status" value="1"/>
</dbReference>
<dbReference type="Proteomes" id="UP000450917">
    <property type="component" value="Unassembled WGS sequence"/>
</dbReference>
<dbReference type="Pfam" id="PF13279">
    <property type="entry name" value="4HBT_2"/>
    <property type="match status" value="1"/>
</dbReference>
<accession>A0A7X2Z8V1</accession>
<comment type="caution">
    <text evidence="1">The sequence shown here is derived from an EMBL/GenBank/DDBJ whole genome shotgun (WGS) entry which is preliminary data.</text>
</comment>
<dbReference type="EMBL" id="WNZX01000002">
    <property type="protein sequence ID" value="MUG69788.1"/>
    <property type="molecule type" value="Genomic_DNA"/>
</dbReference>
<dbReference type="InterPro" id="IPR050563">
    <property type="entry name" value="4-hydroxybenzoyl-CoA_TE"/>
</dbReference>
<reference evidence="1 2" key="1">
    <citation type="submission" date="2019-11" db="EMBL/GenBank/DDBJ databases">
        <title>Draft genome sequences of five Paenibacillus species of dairy origin.</title>
        <authorList>
            <person name="Olajide A.M."/>
            <person name="Chen S."/>
            <person name="Lapointe G."/>
        </authorList>
    </citation>
    <scope>NUCLEOTIDE SEQUENCE [LARGE SCALE GENOMIC DNA]</scope>
    <source>
        <strain evidence="1 2">2CS3</strain>
    </source>
</reference>
<evidence type="ECO:0000313" key="1">
    <source>
        <dbReference type="EMBL" id="MUG69788.1"/>
    </source>
</evidence>
<dbReference type="SUPFAM" id="SSF54637">
    <property type="entry name" value="Thioesterase/thiol ester dehydrase-isomerase"/>
    <property type="match status" value="1"/>
</dbReference>
<evidence type="ECO:0000313" key="2">
    <source>
        <dbReference type="Proteomes" id="UP000450917"/>
    </source>
</evidence>
<keyword evidence="2" id="KW-1185">Reference proteome</keyword>
<dbReference type="AlphaFoldDB" id="A0A7X2Z8V1"/>
<dbReference type="Gene3D" id="3.10.129.10">
    <property type="entry name" value="Hotdog Thioesterase"/>
    <property type="match status" value="1"/>
</dbReference>
<sequence>MNQVLPKYHPVGIIIIRLINTDRSVCFIGGKVKALVHLTEIRTRYCESDALGHINNVSYFIYFEQARVDFLLDSGMVLPSEKFPFLVASLHCDYKKQVYINQSLKIHTYVMDIGRSSFKLGHEIHDKDSNELLAVGEAVLVSYDLIAEKTTRLSDELRFKLENYVRVEINNSKGVKSSDV</sequence>
<organism evidence="1 2">
    <name type="scientific">Paenibacillus validus</name>
    <dbReference type="NCBI Taxonomy" id="44253"/>
    <lineage>
        <taxon>Bacteria</taxon>
        <taxon>Bacillati</taxon>
        <taxon>Bacillota</taxon>
        <taxon>Bacilli</taxon>
        <taxon>Bacillales</taxon>
        <taxon>Paenibacillaceae</taxon>
        <taxon>Paenibacillus</taxon>
    </lineage>
</organism>
<dbReference type="CDD" id="cd00586">
    <property type="entry name" value="4HBT"/>
    <property type="match status" value="1"/>
</dbReference>
<protein>
    <submittedName>
        <fullName evidence="1">Acyl-CoA thioesterase</fullName>
    </submittedName>
</protein>
<gene>
    <name evidence="1" type="ORF">GNP93_03750</name>
</gene>